<dbReference type="PANTHER" id="PTHR38479">
    <property type="entry name" value="LMO0824 PROTEIN"/>
    <property type="match status" value="1"/>
</dbReference>
<evidence type="ECO:0000313" key="1">
    <source>
        <dbReference type="EMBL" id="QFZ17178.1"/>
    </source>
</evidence>
<dbReference type="GO" id="GO:0003677">
    <property type="term" value="F:DNA binding"/>
    <property type="evidence" value="ECO:0007669"/>
    <property type="project" value="UniProtKB-KW"/>
</dbReference>
<name>A0A5Q0GT51_SACSY</name>
<protein>
    <submittedName>
        <fullName evidence="1">Winged helix DNA-binding domain-containing protein</fullName>
    </submittedName>
</protein>
<accession>A0A5Q0GT51</accession>
<dbReference type="RefSeq" id="WP_051764400.1">
    <property type="nucleotide sequence ID" value="NZ_JNYO01000002.1"/>
</dbReference>
<gene>
    <name evidence="1" type="ORF">EKG83_06595</name>
</gene>
<dbReference type="InterPro" id="IPR009351">
    <property type="entry name" value="AlkZ-like"/>
</dbReference>
<dbReference type="Pfam" id="PF06224">
    <property type="entry name" value="AlkZ-like"/>
    <property type="match status" value="1"/>
</dbReference>
<proteinExistence type="predicted"/>
<evidence type="ECO:0000313" key="2">
    <source>
        <dbReference type="Proteomes" id="UP000325787"/>
    </source>
</evidence>
<dbReference type="AlphaFoldDB" id="A0A5Q0GT51"/>
<organism evidence="1 2">
    <name type="scientific">Saccharothrix syringae</name>
    <name type="common">Nocardiopsis syringae</name>
    <dbReference type="NCBI Taxonomy" id="103733"/>
    <lineage>
        <taxon>Bacteria</taxon>
        <taxon>Bacillati</taxon>
        <taxon>Actinomycetota</taxon>
        <taxon>Actinomycetes</taxon>
        <taxon>Pseudonocardiales</taxon>
        <taxon>Pseudonocardiaceae</taxon>
        <taxon>Saccharothrix</taxon>
    </lineage>
</organism>
<keyword evidence="2" id="KW-1185">Reference proteome</keyword>
<dbReference type="EMBL" id="CP034550">
    <property type="protein sequence ID" value="QFZ17178.1"/>
    <property type="molecule type" value="Genomic_DNA"/>
</dbReference>
<dbReference type="PANTHER" id="PTHR38479:SF2">
    <property type="entry name" value="WINGED HELIX DNA-BINDING DOMAIN-CONTAINING PROTEIN"/>
    <property type="match status" value="1"/>
</dbReference>
<keyword evidence="1" id="KW-0238">DNA-binding</keyword>
<dbReference type="OrthoDB" id="9148135at2"/>
<dbReference type="KEGG" id="ssyi:EKG83_06595"/>
<sequence length="318" mass="34426">MRAQRLSRPAADVDELLGSVFALQAQDVPAARLAARARGVRFLDGPVVRTWAMRGTLHLLHERDLWVVPLLAPVFIAAGRRRRSQLGLTDELCARALPALREVLTGPLDRATAVARLAEVGIPLDPRSQAPAHLLAYAAYSGVLKRGLDDTYELLHIDCEPRDVTELWRRYRRAYGPATPDDFAAWSGLPKRGLRDLPPVDDEAFGEVDGVSGPAGGAAGCAGAAGPTGVVRMLGHFDPYLLGYRDRSAMLDPAHARLVQTGGGFLTPHVVVDGRVVATWRRVGGRIEVHPFGPRPDVAEEVADLGRFLDVDAALTWV</sequence>
<dbReference type="Proteomes" id="UP000325787">
    <property type="component" value="Chromosome"/>
</dbReference>
<reference evidence="2" key="1">
    <citation type="journal article" date="2021" name="Curr. Microbiol.">
        <title>Complete genome of nocamycin-producing strain Saccharothrix syringae NRRL B-16468 reveals the biosynthetic potential for secondary metabolites.</title>
        <authorList>
            <person name="Mo X."/>
            <person name="Yang S."/>
        </authorList>
    </citation>
    <scope>NUCLEOTIDE SEQUENCE [LARGE SCALE GENOMIC DNA]</scope>
    <source>
        <strain evidence="2">ATCC 51364 / DSM 43886 / JCM 6844 / KCTC 9398 / NBRC 14523 / NRRL B-16468 / INA 2240</strain>
    </source>
</reference>